<keyword evidence="11 12" id="KW-0100">Branched-chain amino acid biosynthesis</keyword>
<evidence type="ECO:0000256" key="8">
    <source>
        <dbReference type="ARBA" id="ARBA00022679"/>
    </source>
</evidence>
<dbReference type="GO" id="GO:0009098">
    <property type="term" value="P:L-leucine biosynthetic process"/>
    <property type="evidence" value="ECO:0007669"/>
    <property type="project" value="UniProtKB-UniRule"/>
</dbReference>
<dbReference type="PANTHER" id="PTHR10277:SF9">
    <property type="entry name" value="2-ISOPROPYLMALATE SYNTHASE 1, CHLOROPLASTIC-RELATED"/>
    <property type="match status" value="1"/>
</dbReference>
<keyword evidence="10 12" id="KW-0464">Manganese</keyword>
<dbReference type="PROSITE" id="PS00815">
    <property type="entry name" value="AIPM_HOMOCIT_SYNTH_1"/>
    <property type="match status" value="1"/>
</dbReference>
<dbReference type="FunFam" id="3.30.160.270:FF:000001">
    <property type="entry name" value="2-isopropylmalate synthase"/>
    <property type="match status" value="1"/>
</dbReference>
<dbReference type="RefSeq" id="WP_066787005.1">
    <property type="nucleotide sequence ID" value="NZ_LWQS01000050.1"/>
</dbReference>
<dbReference type="AlphaFoldDB" id="A0A178MCM5"/>
<comment type="pathway">
    <text evidence="1 12">Amino-acid biosynthesis; L-leucine biosynthesis; L-leucine from 3-methyl-2-oxobutanoate: step 1/4.</text>
</comment>
<dbReference type="SUPFAM" id="SSF51569">
    <property type="entry name" value="Aldolase"/>
    <property type="match status" value="1"/>
</dbReference>
<dbReference type="FunFam" id="1.10.238.260:FF:000001">
    <property type="entry name" value="2-isopropylmalate synthase"/>
    <property type="match status" value="1"/>
</dbReference>
<accession>A0A178MCM5</accession>
<dbReference type="InterPro" id="IPR054691">
    <property type="entry name" value="LeuA/HCS_post-cat"/>
</dbReference>
<evidence type="ECO:0000256" key="11">
    <source>
        <dbReference type="ARBA" id="ARBA00023304"/>
    </source>
</evidence>
<dbReference type="Gene3D" id="1.10.238.260">
    <property type="match status" value="1"/>
</dbReference>
<dbReference type="InterPro" id="IPR000891">
    <property type="entry name" value="PYR_CT"/>
</dbReference>
<dbReference type="InterPro" id="IPR013709">
    <property type="entry name" value="2-isopropylmalate_synth_dimer"/>
</dbReference>
<dbReference type="OrthoDB" id="9804858at2"/>
<dbReference type="InterPro" id="IPR005671">
    <property type="entry name" value="LeuA_bact_synth"/>
</dbReference>
<dbReference type="CDD" id="cd07940">
    <property type="entry name" value="DRE_TIM_IPMS"/>
    <property type="match status" value="1"/>
</dbReference>
<dbReference type="Pfam" id="PF00682">
    <property type="entry name" value="HMGL-like"/>
    <property type="match status" value="1"/>
</dbReference>
<evidence type="ECO:0000256" key="3">
    <source>
        <dbReference type="ARBA" id="ARBA00012973"/>
    </source>
</evidence>
<protein>
    <recommendedName>
        <fullName evidence="4 12">2-isopropylmalate synthase</fullName>
        <ecNumber evidence="3 12">2.3.3.13</ecNumber>
    </recommendedName>
    <alternativeName>
        <fullName evidence="12">Alpha-IPM synthase</fullName>
    </alternativeName>
    <alternativeName>
        <fullName evidence="12">Alpha-isopropylmalate synthase</fullName>
    </alternativeName>
</protein>
<dbReference type="SMART" id="SM00917">
    <property type="entry name" value="LeuA_dimer"/>
    <property type="match status" value="1"/>
</dbReference>
<dbReference type="Pfam" id="PF08502">
    <property type="entry name" value="LeuA_dimer"/>
    <property type="match status" value="1"/>
</dbReference>
<dbReference type="GO" id="GO:0003985">
    <property type="term" value="F:acetyl-CoA C-acetyltransferase activity"/>
    <property type="evidence" value="ECO:0007669"/>
    <property type="project" value="UniProtKB-UniRule"/>
</dbReference>
<dbReference type="Proteomes" id="UP000078287">
    <property type="component" value="Unassembled WGS sequence"/>
</dbReference>
<evidence type="ECO:0000256" key="9">
    <source>
        <dbReference type="ARBA" id="ARBA00022723"/>
    </source>
</evidence>
<dbReference type="PROSITE" id="PS50991">
    <property type="entry name" value="PYR_CT"/>
    <property type="match status" value="1"/>
</dbReference>
<comment type="function">
    <text evidence="12">Catalyzes the condensation of the acetyl group of acetyl-CoA with 3-methyl-2-oxobutanoate (2-ketoisovalerate) to form 3-carboxy-3-hydroxy-4-methylpentanoate (2-isopropylmalate).</text>
</comment>
<dbReference type="HAMAP" id="MF_01025">
    <property type="entry name" value="LeuA_type1"/>
    <property type="match status" value="1"/>
</dbReference>
<evidence type="ECO:0000256" key="12">
    <source>
        <dbReference type="HAMAP-Rule" id="MF_01025"/>
    </source>
</evidence>
<dbReference type="EC" id="2.3.3.13" evidence="3 12"/>
<dbReference type="Gene3D" id="3.20.20.70">
    <property type="entry name" value="Aldolase class I"/>
    <property type="match status" value="1"/>
</dbReference>
<comment type="caution">
    <text evidence="14">The sequence shown here is derived from an EMBL/GenBank/DDBJ whole genome shotgun (WGS) entry which is preliminary data.</text>
</comment>
<evidence type="ECO:0000256" key="6">
    <source>
        <dbReference type="ARBA" id="ARBA00022490"/>
    </source>
</evidence>
<evidence type="ECO:0000313" key="15">
    <source>
        <dbReference type="Proteomes" id="UP000078287"/>
    </source>
</evidence>
<dbReference type="InterPro" id="IPR002034">
    <property type="entry name" value="AIPM/Hcit_synth_CS"/>
</dbReference>
<feature type="binding site" evidence="12">
    <location>
        <position position="248"/>
    </location>
    <ligand>
        <name>Mn(2+)</name>
        <dbReference type="ChEBI" id="CHEBI:29035"/>
    </ligand>
</feature>
<dbReference type="GO" id="GO:0005737">
    <property type="term" value="C:cytoplasm"/>
    <property type="evidence" value="ECO:0007669"/>
    <property type="project" value="UniProtKB-UniRule"/>
</dbReference>
<keyword evidence="9 12" id="KW-0479">Metal-binding</keyword>
<keyword evidence="15" id="KW-1185">Reference proteome</keyword>
<comment type="catalytic activity">
    <reaction evidence="12">
        <text>3-methyl-2-oxobutanoate + acetyl-CoA + H2O = (2S)-2-isopropylmalate + CoA + H(+)</text>
        <dbReference type="Rhea" id="RHEA:21524"/>
        <dbReference type="ChEBI" id="CHEBI:1178"/>
        <dbReference type="ChEBI" id="CHEBI:11851"/>
        <dbReference type="ChEBI" id="CHEBI:15377"/>
        <dbReference type="ChEBI" id="CHEBI:15378"/>
        <dbReference type="ChEBI" id="CHEBI:57287"/>
        <dbReference type="ChEBI" id="CHEBI:57288"/>
        <dbReference type="EC" id="2.3.3.13"/>
    </reaction>
</comment>
<evidence type="ECO:0000256" key="4">
    <source>
        <dbReference type="ARBA" id="ARBA00018198"/>
    </source>
</evidence>
<evidence type="ECO:0000259" key="13">
    <source>
        <dbReference type="PROSITE" id="PS50991"/>
    </source>
</evidence>
<feature type="binding site" evidence="12">
    <location>
        <position position="21"/>
    </location>
    <ligand>
        <name>Mn(2+)</name>
        <dbReference type="ChEBI" id="CHEBI:29035"/>
    </ligand>
</feature>
<dbReference type="SUPFAM" id="SSF110921">
    <property type="entry name" value="2-isopropylmalate synthase LeuA, allosteric (dimerisation) domain"/>
    <property type="match status" value="1"/>
</dbReference>
<dbReference type="InterPro" id="IPR050073">
    <property type="entry name" value="2-IPM_HCS-like"/>
</dbReference>
<keyword evidence="5 12" id="KW-0432">Leucine biosynthesis</keyword>
<gene>
    <name evidence="12" type="primary">leuA</name>
    <name evidence="14" type="ORF">A6A03_13660</name>
</gene>
<dbReference type="UniPathway" id="UPA00048">
    <property type="reaction ID" value="UER00070"/>
</dbReference>
<dbReference type="GO" id="GO:0003852">
    <property type="term" value="F:2-isopropylmalate synthase activity"/>
    <property type="evidence" value="ECO:0007669"/>
    <property type="project" value="UniProtKB-UniRule"/>
</dbReference>
<dbReference type="GO" id="GO:0030145">
    <property type="term" value="F:manganese ion binding"/>
    <property type="evidence" value="ECO:0007669"/>
    <property type="project" value="UniProtKB-UniRule"/>
</dbReference>
<dbReference type="InterPro" id="IPR013785">
    <property type="entry name" value="Aldolase_TIM"/>
</dbReference>
<evidence type="ECO:0000313" key="14">
    <source>
        <dbReference type="EMBL" id="OAN45897.1"/>
    </source>
</evidence>
<feature type="region of interest" description="Regulatory domain" evidence="12">
    <location>
        <begin position="401"/>
        <end position="568"/>
    </location>
</feature>
<dbReference type="PANTHER" id="PTHR10277">
    <property type="entry name" value="HOMOCITRATE SYNTHASE-RELATED"/>
    <property type="match status" value="1"/>
</dbReference>
<dbReference type="Pfam" id="PF22617">
    <property type="entry name" value="HCS_D2"/>
    <property type="match status" value="1"/>
</dbReference>
<evidence type="ECO:0000256" key="1">
    <source>
        <dbReference type="ARBA" id="ARBA00004689"/>
    </source>
</evidence>
<dbReference type="EMBL" id="LWQS01000050">
    <property type="protein sequence ID" value="OAN45897.1"/>
    <property type="molecule type" value="Genomic_DNA"/>
</dbReference>
<feature type="binding site" evidence="12">
    <location>
        <position position="212"/>
    </location>
    <ligand>
        <name>Mn(2+)</name>
        <dbReference type="ChEBI" id="CHEBI:29035"/>
    </ligand>
</feature>
<comment type="subunit">
    <text evidence="12">Homodimer.</text>
</comment>
<organism evidence="14 15">
    <name type="scientific">Chloroflexus islandicus</name>
    <dbReference type="NCBI Taxonomy" id="1707952"/>
    <lineage>
        <taxon>Bacteria</taxon>
        <taxon>Bacillati</taxon>
        <taxon>Chloroflexota</taxon>
        <taxon>Chloroflexia</taxon>
        <taxon>Chloroflexales</taxon>
        <taxon>Chloroflexineae</taxon>
        <taxon>Chloroflexaceae</taxon>
        <taxon>Chloroflexus</taxon>
    </lineage>
</organism>
<dbReference type="InterPro" id="IPR036230">
    <property type="entry name" value="LeuA_allosteric_dom_sf"/>
</dbReference>
<keyword evidence="7 12" id="KW-0028">Amino-acid biosynthesis</keyword>
<dbReference type="STRING" id="1707952.A6A03_13660"/>
<reference evidence="14 15" key="1">
    <citation type="submission" date="2016-04" db="EMBL/GenBank/DDBJ databases">
        <title>Chloroflexus islandicus sp. nov., a thermophilic filamentous anoxygenic phototrophic bacterium from geyser Strokkur (Iceland).</title>
        <authorList>
            <person name="Gaisin V.A."/>
            <person name="Kalashnikov A.M."/>
            <person name="Sukhacheva M.V."/>
            <person name="Grouzdev D.S."/>
            <person name="Ivanov T.M."/>
            <person name="Kuznetsov B."/>
            <person name="Gorlenko V.M."/>
        </authorList>
    </citation>
    <scope>NUCLEOTIDE SEQUENCE [LARGE SCALE GENOMIC DNA]</scope>
    <source>
        <strain evidence="15">isl-2</strain>
    </source>
</reference>
<dbReference type="PROSITE" id="PS00816">
    <property type="entry name" value="AIPM_HOMOCIT_SYNTH_2"/>
    <property type="match status" value="1"/>
</dbReference>
<evidence type="ECO:0000256" key="2">
    <source>
        <dbReference type="ARBA" id="ARBA00009396"/>
    </source>
</evidence>
<dbReference type="FunFam" id="3.20.20.70:FF:000010">
    <property type="entry name" value="2-isopropylmalate synthase"/>
    <property type="match status" value="1"/>
</dbReference>
<evidence type="ECO:0000256" key="7">
    <source>
        <dbReference type="ARBA" id="ARBA00022605"/>
    </source>
</evidence>
<evidence type="ECO:0000256" key="5">
    <source>
        <dbReference type="ARBA" id="ARBA00022430"/>
    </source>
</evidence>
<dbReference type="NCBIfam" id="TIGR00973">
    <property type="entry name" value="leuA_bact"/>
    <property type="match status" value="1"/>
</dbReference>
<dbReference type="Gene3D" id="3.30.160.270">
    <property type="match status" value="1"/>
</dbReference>
<comment type="similarity">
    <text evidence="2 12">Belongs to the alpha-IPM synthase/homocitrate synthase family. LeuA type 1 subfamily.</text>
</comment>
<evidence type="ECO:0000256" key="10">
    <source>
        <dbReference type="ARBA" id="ARBA00023211"/>
    </source>
</evidence>
<proteinExistence type="inferred from homology"/>
<sequence length="568" mass="61974">MTNTTEPSVDYVRIFDTTLRDGEQAPGCTMTLEEKLEVARQLARLKVDIIEAGFPAASPGDWAAVHEIAREIGTPDGPIIAALARANRDDIDKAWSAIQPAAKKRIHTFMSTSDIHLEYQFRKTRAEALQLIHEMVSYARSLCEDVEFSPMDAGRTDPLFLREAVAVAVAAGATTLNIPDTVGYLTPDEYGAMIRDLREHVPGIENCILSTHCHDDLGMAVANSLAGVRAGARQVECTINGIGERAGNASLEEVVMALHTRQQYYGLRTRIETREIARTSRLVSSFIGVPVPPNKAIVGANAFAHESGIHQDGVLKYRQTYEIMSAETVGLDSNTLVLGKHSGRHAFRKYLEEKGYTLNDDEFQHVFTRFKDLCDRKKKVDDRDIEALIAGEMQHTPELYKLDHVQYASGVGMIPTATVRLIGPDGQTKIDSAQGTGPVDAVYQAINRIIQRPNELIEFSINAITEGLDAVAEVTVRIREQGAPARLNESSSTATSLTGRRQAQQIFSGYGVHTDTIVAAAQAYMAALNKMLAARQERIKAEAMAYSAGYSGEAGTLPVDIFGGSTLG</sequence>
<feature type="domain" description="Pyruvate carboxyltransferase" evidence="13">
    <location>
        <begin position="12"/>
        <end position="277"/>
    </location>
</feature>
<comment type="cofactor">
    <cofactor evidence="12">
        <name>Mn(2+)</name>
        <dbReference type="ChEBI" id="CHEBI:29035"/>
    </cofactor>
</comment>
<dbReference type="NCBIfam" id="NF002086">
    <property type="entry name" value="PRK00915.1-3"/>
    <property type="match status" value="1"/>
</dbReference>
<keyword evidence="8 12" id="KW-0808">Transferase</keyword>
<keyword evidence="6 12" id="KW-0963">Cytoplasm</keyword>
<feature type="binding site" evidence="12">
    <location>
        <position position="214"/>
    </location>
    <ligand>
        <name>Mn(2+)</name>
        <dbReference type="ChEBI" id="CHEBI:29035"/>
    </ligand>
</feature>
<name>A0A178MCM5_9CHLR</name>